<dbReference type="AlphaFoldDB" id="A0A4S4L4E5"/>
<evidence type="ECO:0000256" key="1">
    <source>
        <dbReference type="SAM" id="MobiDB-lite"/>
    </source>
</evidence>
<dbReference type="OrthoDB" id="2747101at2759"/>
<keyword evidence="3" id="KW-1185">Reference proteome</keyword>
<evidence type="ECO:0000313" key="2">
    <source>
        <dbReference type="EMBL" id="THH04420.1"/>
    </source>
</evidence>
<comment type="caution">
    <text evidence="2">The sequence shown here is derived from an EMBL/GenBank/DDBJ whole genome shotgun (WGS) entry which is preliminary data.</text>
</comment>
<protein>
    <submittedName>
        <fullName evidence="2">Uncharacterized protein</fullName>
    </submittedName>
</protein>
<dbReference type="Proteomes" id="UP000310158">
    <property type="component" value="Unassembled WGS sequence"/>
</dbReference>
<evidence type="ECO:0000313" key="3">
    <source>
        <dbReference type="Proteomes" id="UP000310158"/>
    </source>
</evidence>
<proteinExistence type="predicted"/>
<dbReference type="EMBL" id="SGPL01001162">
    <property type="protein sequence ID" value="THH04420.1"/>
    <property type="molecule type" value="Genomic_DNA"/>
</dbReference>
<sequence length="206" mass="23089">SLPYSPQKQAFNPPPYSPSAFTFDPFGDEDEQTSSSSGSYSPALKPALAHGDSINYGQSIRTIGQKRGQAVKGEMQRHQKVEFLKQREWMRRVVAWVDNVNSGVVHPPSLHIPLDNYHHYPYTQAPAPAFDTQCYYSSKEPEPDTVSSDEEPYVIYSTARPTRTAASTRSSAYTPASIVPRSLLGDACTHECPRWIPSGKKTRRRR</sequence>
<organism evidence="2 3">
    <name type="scientific">Bondarzewia mesenterica</name>
    <dbReference type="NCBI Taxonomy" id="1095465"/>
    <lineage>
        <taxon>Eukaryota</taxon>
        <taxon>Fungi</taxon>
        <taxon>Dikarya</taxon>
        <taxon>Basidiomycota</taxon>
        <taxon>Agaricomycotina</taxon>
        <taxon>Agaricomycetes</taxon>
        <taxon>Russulales</taxon>
        <taxon>Bondarzewiaceae</taxon>
        <taxon>Bondarzewia</taxon>
    </lineage>
</organism>
<gene>
    <name evidence="2" type="ORF">EW146_g10182</name>
</gene>
<feature type="region of interest" description="Disordered" evidence="1">
    <location>
        <begin position="1"/>
        <end position="48"/>
    </location>
</feature>
<reference evidence="2 3" key="1">
    <citation type="submission" date="2019-02" db="EMBL/GenBank/DDBJ databases">
        <title>Genome sequencing of the rare red list fungi Bondarzewia mesenterica.</title>
        <authorList>
            <person name="Buettner E."/>
            <person name="Kellner H."/>
        </authorList>
    </citation>
    <scope>NUCLEOTIDE SEQUENCE [LARGE SCALE GENOMIC DNA]</scope>
    <source>
        <strain evidence="2 3">DSM 108281</strain>
    </source>
</reference>
<feature type="non-terminal residue" evidence="2">
    <location>
        <position position="1"/>
    </location>
</feature>
<name>A0A4S4L4E5_9AGAM</name>
<accession>A0A4S4L4E5</accession>
<feature type="compositionally biased region" description="Polar residues" evidence="1">
    <location>
        <begin position="1"/>
        <end position="10"/>
    </location>
</feature>